<evidence type="ECO:0000256" key="2">
    <source>
        <dbReference type="ARBA" id="ARBA00023043"/>
    </source>
</evidence>
<dbReference type="PROSITE" id="PS50297">
    <property type="entry name" value="ANK_REP_REGION"/>
    <property type="match status" value="1"/>
</dbReference>
<accession>A0A378KUS3</accession>
<dbReference type="EMBL" id="UGOW01000001">
    <property type="protein sequence ID" value="STY18345.1"/>
    <property type="molecule type" value="Genomic_DNA"/>
</dbReference>
<evidence type="ECO:0000256" key="1">
    <source>
        <dbReference type="ARBA" id="ARBA00022737"/>
    </source>
</evidence>
<dbReference type="EMBL" id="LNYR01000022">
    <property type="protein sequence ID" value="KTD48325.1"/>
    <property type="molecule type" value="Genomic_DNA"/>
</dbReference>
<keyword evidence="2 3" id="KW-0040">ANK repeat</keyword>
<feature type="repeat" description="ANK" evidence="3">
    <location>
        <begin position="147"/>
        <end position="179"/>
    </location>
</feature>
<dbReference type="PANTHER" id="PTHR24126">
    <property type="entry name" value="ANKYRIN REPEAT, PH AND SEC7 DOMAIN CONTAINING PROTEIN SECG-RELATED"/>
    <property type="match status" value="1"/>
</dbReference>
<dbReference type="Gene3D" id="1.25.40.20">
    <property type="entry name" value="Ankyrin repeat-containing domain"/>
    <property type="match status" value="2"/>
</dbReference>
<protein>
    <submittedName>
        <fullName evidence="5">Ankyrin repeat protein</fullName>
    </submittedName>
</protein>
<dbReference type="PANTHER" id="PTHR24126:SF14">
    <property type="entry name" value="ANK_REP_REGION DOMAIN-CONTAINING PROTEIN"/>
    <property type="match status" value="1"/>
</dbReference>
<reference evidence="4 6" key="1">
    <citation type="submission" date="2015-11" db="EMBL/GenBank/DDBJ databases">
        <title>Genomic analysis of 38 Legionella species identifies large and diverse effector repertoires.</title>
        <authorList>
            <person name="Burstein D."/>
            <person name="Amaro F."/>
            <person name="Zusman T."/>
            <person name="Lifshitz Z."/>
            <person name="Cohen O."/>
            <person name="Gilbert J.A."/>
            <person name="Pupko T."/>
            <person name="Shuman H.A."/>
            <person name="Segal G."/>
        </authorList>
    </citation>
    <scope>NUCLEOTIDE SEQUENCE [LARGE SCALE GENOMIC DNA]</scope>
    <source>
        <strain evidence="4 6">ATCC 49507</strain>
    </source>
</reference>
<name>A0A378KUS3_9GAMM</name>
<evidence type="ECO:0000313" key="5">
    <source>
        <dbReference type="EMBL" id="STY18345.1"/>
    </source>
</evidence>
<sequence>MPTEAQIKLNEDLKNAVWKKDFSTIQQLFEPAEAGAEIPEINDTTDQYGRSALGIAVIMNSAIIVSYLLKHGADPAFGKYQTAESATSIAWREGKLDVLQCFIPSDNIDRVISDGENLFFQAVRNKNNAMILHLASLGAEVNGYNDQGDTPLIVACKAGDKERVQLLLSQQANPNIKSKEGKPAIFYVPTKAQHKELITLLLARGANQEDLITETRTLNDCIILWGEDLFSVELNFAEIDLNKLIYDKTPLMKYVEEDNIKMLTKVLAEQQDLDKTNSKGCSAIHYVKSCEALQLLKDAGANLRLHNAERKTALWYVPTEELARLLINEGCAFDHIPTSVNFFGTSGATFLFRCQYEGWTILASELLEQDQFTPRVINEIVEFGASQIHNFLGYIAQRSFEHKDRLLRAVLNAGGKATEDFDRHCMGNLNENQVAMIRHREHAVGFAGTIIFLWEKGYLDADMEINAIAIDTLIKIIDNKCHQVMVQLASSIAIKMLFKSDYRERDLSVQATSSEMDQCRSEVTSIVKKHSFLILKIAKTLDLNKPTTDYIEPFEPVLIEEQLQTLQKSFRAEAEVEHGASISPF</sequence>
<evidence type="ECO:0000313" key="6">
    <source>
        <dbReference type="Proteomes" id="UP000054639"/>
    </source>
</evidence>
<evidence type="ECO:0000313" key="4">
    <source>
        <dbReference type="EMBL" id="KTD48325.1"/>
    </source>
</evidence>
<keyword evidence="1" id="KW-0677">Repeat</keyword>
<keyword evidence="6" id="KW-1185">Reference proteome</keyword>
<evidence type="ECO:0000256" key="3">
    <source>
        <dbReference type="PROSITE-ProRule" id="PRU00023"/>
    </source>
</evidence>
<proteinExistence type="predicted"/>
<dbReference type="OrthoDB" id="5648496at2"/>
<dbReference type="Proteomes" id="UP000054639">
    <property type="component" value="Unassembled WGS sequence"/>
</dbReference>
<dbReference type="STRING" id="45072.Lqua_1854"/>
<dbReference type="InterPro" id="IPR002110">
    <property type="entry name" value="Ankyrin_rpt"/>
</dbReference>
<gene>
    <name evidence="5" type="primary">arp_5</name>
    <name evidence="4" type="synonym">arp_4</name>
    <name evidence="4" type="ORF">Lqua_1854</name>
    <name evidence="5" type="ORF">NCTC12376_02163</name>
</gene>
<dbReference type="PROSITE" id="PS50088">
    <property type="entry name" value="ANK_REPEAT"/>
    <property type="match status" value="1"/>
</dbReference>
<dbReference type="Proteomes" id="UP000254230">
    <property type="component" value="Unassembled WGS sequence"/>
</dbReference>
<dbReference type="AlphaFoldDB" id="A0A378KUS3"/>
<evidence type="ECO:0000313" key="7">
    <source>
        <dbReference type="Proteomes" id="UP000254230"/>
    </source>
</evidence>
<dbReference type="RefSeq" id="WP_058474028.1">
    <property type="nucleotide sequence ID" value="NZ_CAAAIL010000015.1"/>
</dbReference>
<dbReference type="SUPFAM" id="SSF48403">
    <property type="entry name" value="Ankyrin repeat"/>
    <property type="match status" value="1"/>
</dbReference>
<dbReference type="InterPro" id="IPR036770">
    <property type="entry name" value="Ankyrin_rpt-contain_sf"/>
</dbReference>
<dbReference type="SMART" id="SM00248">
    <property type="entry name" value="ANK"/>
    <property type="match status" value="5"/>
</dbReference>
<organism evidence="5 7">
    <name type="scientific">Legionella quateirensis</name>
    <dbReference type="NCBI Taxonomy" id="45072"/>
    <lineage>
        <taxon>Bacteria</taxon>
        <taxon>Pseudomonadati</taxon>
        <taxon>Pseudomonadota</taxon>
        <taxon>Gammaproteobacteria</taxon>
        <taxon>Legionellales</taxon>
        <taxon>Legionellaceae</taxon>
        <taxon>Legionella</taxon>
    </lineage>
</organism>
<dbReference type="Pfam" id="PF12796">
    <property type="entry name" value="Ank_2"/>
    <property type="match status" value="1"/>
</dbReference>
<reference evidence="5 7" key="2">
    <citation type="submission" date="2018-06" db="EMBL/GenBank/DDBJ databases">
        <authorList>
            <consortium name="Pathogen Informatics"/>
            <person name="Doyle S."/>
        </authorList>
    </citation>
    <scope>NUCLEOTIDE SEQUENCE [LARGE SCALE GENOMIC DNA]</scope>
    <source>
        <strain evidence="5 7">NCTC12376</strain>
    </source>
</reference>
<dbReference type="Pfam" id="PF13606">
    <property type="entry name" value="Ank_3"/>
    <property type="match status" value="1"/>
</dbReference>